<keyword evidence="2" id="KW-1185">Reference proteome</keyword>
<dbReference type="InterPro" id="IPR052922">
    <property type="entry name" value="Cytidylate_Kinase-2"/>
</dbReference>
<accession>A0A1H6F1N0</accession>
<dbReference type="EMBL" id="FNVT01000032">
    <property type="protein sequence ID" value="SEH03076.1"/>
    <property type="molecule type" value="Genomic_DNA"/>
</dbReference>
<dbReference type="OrthoDB" id="3199600at2"/>
<dbReference type="PANTHER" id="PTHR37816:SF1">
    <property type="entry name" value="TOXIN"/>
    <property type="match status" value="1"/>
</dbReference>
<dbReference type="AlphaFoldDB" id="A0A1H6F1N0"/>
<dbReference type="Gene3D" id="3.40.50.300">
    <property type="entry name" value="P-loop containing nucleotide triphosphate hydrolases"/>
    <property type="match status" value="1"/>
</dbReference>
<dbReference type="InterPro" id="IPR027417">
    <property type="entry name" value="P-loop_NTPase"/>
</dbReference>
<dbReference type="RefSeq" id="WP_103964087.1">
    <property type="nucleotide sequence ID" value="NZ_FNVT01000032.1"/>
</dbReference>
<protein>
    <submittedName>
        <fullName evidence="1">PhoH-like protein</fullName>
    </submittedName>
</protein>
<dbReference type="PANTHER" id="PTHR37816">
    <property type="entry name" value="YALI0E33011P"/>
    <property type="match status" value="1"/>
</dbReference>
<dbReference type="Proteomes" id="UP000236732">
    <property type="component" value="Unassembled WGS sequence"/>
</dbReference>
<evidence type="ECO:0000313" key="1">
    <source>
        <dbReference type="EMBL" id="SEH03076.1"/>
    </source>
</evidence>
<organism evidence="1 2">
    <name type="scientific">Nonomuraea solani</name>
    <dbReference type="NCBI Taxonomy" id="1144553"/>
    <lineage>
        <taxon>Bacteria</taxon>
        <taxon>Bacillati</taxon>
        <taxon>Actinomycetota</taxon>
        <taxon>Actinomycetes</taxon>
        <taxon>Streptosporangiales</taxon>
        <taxon>Streptosporangiaceae</taxon>
        <taxon>Nonomuraea</taxon>
    </lineage>
</organism>
<proteinExistence type="predicted"/>
<dbReference type="SUPFAM" id="SSF52540">
    <property type="entry name" value="P-loop containing nucleoside triphosphate hydrolases"/>
    <property type="match status" value="1"/>
</dbReference>
<evidence type="ECO:0000313" key="2">
    <source>
        <dbReference type="Proteomes" id="UP000236732"/>
    </source>
</evidence>
<name>A0A1H6F1N0_9ACTN</name>
<sequence length="184" mass="20852">MAHRIHVVGAAGSGKTYLATAIAAALTADHHELDRVAIRRSGDGRQVAPVPWPERRAAAAEIAERPRWVTEGIYLGWTEPLFAAADLIVWLDIPWWQATWRITGRHLRKSLRGENEWKGIRLLLRFLWSTRRYYLGLGGDPNREHDDEATDRRMTAAALAPHAVKVMRIRHGRDIASSIDWRAA</sequence>
<gene>
    <name evidence="1" type="ORF">SAMN05444920_13285</name>
</gene>
<reference evidence="1 2" key="1">
    <citation type="submission" date="2016-10" db="EMBL/GenBank/DDBJ databases">
        <authorList>
            <person name="de Groot N.N."/>
        </authorList>
    </citation>
    <scope>NUCLEOTIDE SEQUENCE [LARGE SCALE GENOMIC DNA]</scope>
    <source>
        <strain evidence="1 2">CGMCC 4.7037</strain>
    </source>
</reference>